<sequence>GELLIRLLTLASFYYVFILLVSILHKVSTEYVYHPFNLRYTTHFEIRETNGRGRHELKLVKDILKIVVIDEITCNFNNSTVYVFSLVFRLIVFGSLVIFTKLCLFYPSKC</sequence>
<accession>U9TZK9</accession>
<proteinExistence type="predicted"/>
<reference evidence="2" key="1">
    <citation type="submission" date="2013-07" db="EMBL/GenBank/DDBJ databases">
        <title>The genome of an arbuscular mycorrhizal fungus provides insights into the evolution of the oldest plant symbiosis.</title>
        <authorList>
            <consortium name="DOE Joint Genome Institute"/>
            <person name="Tisserant E."/>
            <person name="Malbreil M."/>
            <person name="Kuo A."/>
            <person name="Kohler A."/>
            <person name="Symeonidi A."/>
            <person name="Balestrini R."/>
            <person name="Charron P."/>
            <person name="Duensing N."/>
            <person name="Frei-dit-Frey N."/>
            <person name="Gianinazzi-Pearson V."/>
            <person name="Gilbert B."/>
            <person name="Handa Y."/>
            <person name="Hijri M."/>
            <person name="Kaul R."/>
            <person name="Kawaguchi M."/>
            <person name="Krajinski F."/>
            <person name="Lammers P."/>
            <person name="Lapierre D."/>
            <person name="Masclaux F.G."/>
            <person name="Murat C."/>
            <person name="Morin E."/>
            <person name="Ndikumana S."/>
            <person name="Pagni M."/>
            <person name="Petitpierre D."/>
            <person name="Requena N."/>
            <person name="Rosikiewicz P."/>
            <person name="Riley R."/>
            <person name="Saito K."/>
            <person name="San Clemente H."/>
            <person name="Shapiro H."/>
            <person name="van Tuinen D."/>
            <person name="Becard G."/>
            <person name="Bonfante P."/>
            <person name="Paszkowski U."/>
            <person name="Shachar-Hill Y."/>
            <person name="Young J.P."/>
            <person name="Sanders I.R."/>
            <person name="Henrissat B."/>
            <person name="Rensing S.A."/>
            <person name="Grigoriev I.V."/>
            <person name="Corradi N."/>
            <person name="Roux C."/>
            <person name="Martin F."/>
        </authorList>
    </citation>
    <scope>NUCLEOTIDE SEQUENCE</scope>
    <source>
        <strain evidence="2">DAOM 197198</strain>
    </source>
</reference>
<dbReference type="HOGENOM" id="CLU_2177136_0_0_1"/>
<keyword evidence="1" id="KW-0472">Membrane</keyword>
<dbReference type="EMBL" id="KI285638">
    <property type="protein sequence ID" value="ESA11778.1"/>
    <property type="molecule type" value="Genomic_DNA"/>
</dbReference>
<feature type="transmembrane region" description="Helical" evidence="1">
    <location>
        <begin position="86"/>
        <end position="106"/>
    </location>
</feature>
<dbReference type="AlphaFoldDB" id="U9TZK9"/>
<feature type="transmembrane region" description="Helical" evidence="1">
    <location>
        <begin position="7"/>
        <end position="25"/>
    </location>
</feature>
<feature type="non-terminal residue" evidence="2">
    <location>
        <position position="1"/>
    </location>
</feature>
<organism evidence="2">
    <name type="scientific">Rhizophagus irregularis (strain DAOM 181602 / DAOM 197198 / MUCL 43194)</name>
    <name type="common">Arbuscular mycorrhizal fungus</name>
    <name type="synonym">Glomus intraradices</name>
    <dbReference type="NCBI Taxonomy" id="747089"/>
    <lineage>
        <taxon>Eukaryota</taxon>
        <taxon>Fungi</taxon>
        <taxon>Fungi incertae sedis</taxon>
        <taxon>Mucoromycota</taxon>
        <taxon>Glomeromycotina</taxon>
        <taxon>Glomeromycetes</taxon>
        <taxon>Glomerales</taxon>
        <taxon>Glomeraceae</taxon>
        <taxon>Rhizophagus</taxon>
    </lineage>
</organism>
<keyword evidence="1" id="KW-0812">Transmembrane</keyword>
<name>U9TZK9_RHIID</name>
<gene>
    <name evidence="2" type="ORF">GLOINDRAFT_96645</name>
</gene>
<keyword evidence="1" id="KW-1133">Transmembrane helix</keyword>
<protein>
    <submittedName>
        <fullName evidence="2">Uncharacterized protein</fullName>
    </submittedName>
</protein>
<evidence type="ECO:0000256" key="1">
    <source>
        <dbReference type="SAM" id="Phobius"/>
    </source>
</evidence>
<evidence type="ECO:0000313" key="2">
    <source>
        <dbReference type="EMBL" id="ESA11778.1"/>
    </source>
</evidence>